<name>A0ACB8FJL0_9SAUR</name>
<reference evidence="1" key="1">
    <citation type="submission" date="2021-08" db="EMBL/GenBank/DDBJ databases">
        <title>The first chromosome-level gecko genome reveals the dynamic sex chromosomes of Neotropical dwarf geckos (Sphaerodactylidae: Sphaerodactylus).</title>
        <authorList>
            <person name="Pinto B.J."/>
            <person name="Keating S.E."/>
            <person name="Gamble T."/>
        </authorList>
    </citation>
    <scope>NUCLEOTIDE SEQUENCE</scope>
    <source>
        <strain evidence="1">TG3544</strain>
    </source>
</reference>
<sequence>MSGGLFGAEAASGFCKRVLVTGGAGFIASHVVVSLVEEYPDYMIINLDKLDYCASLKNLETVSGKPNYKFIQGDVCDHNFVKMLFETENIDIVLHFAAQTHVDLSFWHKLEFGYVNVYGTCILVGAAHEANVEKFVYVSTDEVYGGSCDKEFDESSPKLPTNPYATSKAAAECFVQSYWERYQFPVVITRSSNVYGPHQFPEKVIPKFISLLQQNRKCCIHGSGLQRRHFLYASDVAEAFLTVMKKGQPGEIYNIGTSFELSVTQLAKELIHLIKNTSSESETEYWMDYVKDRPTNDLGYPMNSGKMHSLGWRPKVPWKEGIKKTIEWYQENFHNWKNAGSALEPYPVLQESG</sequence>
<protein>
    <submittedName>
        <fullName evidence="1">Uncharacterized protein</fullName>
    </submittedName>
</protein>
<dbReference type="EMBL" id="CM037617">
    <property type="protein sequence ID" value="KAH8005442.1"/>
    <property type="molecule type" value="Genomic_DNA"/>
</dbReference>
<proteinExistence type="predicted"/>
<evidence type="ECO:0000313" key="2">
    <source>
        <dbReference type="Proteomes" id="UP000827872"/>
    </source>
</evidence>
<gene>
    <name evidence="1" type="ORF">K3G42_027423</name>
</gene>
<accession>A0ACB8FJL0</accession>
<keyword evidence="2" id="KW-1185">Reference proteome</keyword>
<dbReference type="Proteomes" id="UP000827872">
    <property type="component" value="Linkage Group LG04"/>
</dbReference>
<comment type="caution">
    <text evidence="1">The sequence shown here is derived from an EMBL/GenBank/DDBJ whole genome shotgun (WGS) entry which is preliminary data.</text>
</comment>
<organism evidence="1 2">
    <name type="scientific">Sphaerodactylus townsendi</name>
    <dbReference type="NCBI Taxonomy" id="933632"/>
    <lineage>
        <taxon>Eukaryota</taxon>
        <taxon>Metazoa</taxon>
        <taxon>Chordata</taxon>
        <taxon>Craniata</taxon>
        <taxon>Vertebrata</taxon>
        <taxon>Euteleostomi</taxon>
        <taxon>Lepidosauria</taxon>
        <taxon>Squamata</taxon>
        <taxon>Bifurcata</taxon>
        <taxon>Gekkota</taxon>
        <taxon>Sphaerodactylidae</taxon>
        <taxon>Sphaerodactylus</taxon>
    </lineage>
</organism>
<evidence type="ECO:0000313" key="1">
    <source>
        <dbReference type="EMBL" id="KAH8005442.1"/>
    </source>
</evidence>